<gene>
    <name evidence="1" type="ORF">JOC86_004845</name>
</gene>
<accession>A0ABS2NKC9</accession>
<dbReference type="Proteomes" id="UP001646157">
    <property type="component" value="Unassembled WGS sequence"/>
</dbReference>
<evidence type="ECO:0000313" key="1">
    <source>
        <dbReference type="EMBL" id="MBM7588248.1"/>
    </source>
</evidence>
<organism evidence="1 2">
    <name type="scientific">Rossellomorea pakistanensis</name>
    <dbReference type="NCBI Taxonomy" id="992288"/>
    <lineage>
        <taxon>Bacteria</taxon>
        <taxon>Bacillati</taxon>
        <taxon>Bacillota</taxon>
        <taxon>Bacilli</taxon>
        <taxon>Bacillales</taxon>
        <taxon>Bacillaceae</taxon>
        <taxon>Rossellomorea</taxon>
    </lineage>
</organism>
<proteinExistence type="predicted"/>
<evidence type="ECO:0008006" key="3">
    <source>
        <dbReference type="Google" id="ProtNLM"/>
    </source>
</evidence>
<dbReference type="EMBL" id="JAFBDZ010000009">
    <property type="protein sequence ID" value="MBM7588248.1"/>
    <property type="molecule type" value="Genomic_DNA"/>
</dbReference>
<reference evidence="1 2" key="1">
    <citation type="submission" date="2021-01" db="EMBL/GenBank/DDBJ databases">
        <title>Genomic Encyclopedia of Type Strains, Phase IV (KMG-IV): sequencing the most valuable type-strain genomes for metagenomic binning, comparative biology and taxonomic classification.</title>
        <authorList>
            <person name="Goeker M."/>
        </authorList>
    </citation>
    <scope>NUCLEOTIDE SEQUENCE [LARGE SCALE GENOMIC DNA]</scope>
    <source>
        <strain evidence="1 2">DSM 24834</strain>
    </source>
</reference>
<protein>
    <recommendedName>
        <fullName evidence="3">Phage protein</fullName>
    </recommendedName>
</protein>
<name>A0ABS2NKC9_9BACI</name>
<keyword evidence="2" id="KW-1185">Reference proteome</keyword>
<comment type="caution">
    <text evidence="1">The sequence shown here is derived from an EMBL/GenBank/DDBJ whole genome shotgun (WGS) entry which is preliminary data.</text>
</comment>
<evidence type="ECO:0000313" key="2">
    <source>
        <dbReference type="Proteomes" id="UP001646157"/>
    </source>
</evidence>
<dbReference type="RefSeq" id="WP_205175950.1">
    <property type="nucleotide sequence ID" value="NZ_JAFBDZ010000009.1"/>
</dbReference>
<sequence>MWIITSHSNNDMKIFEFCTEKEAREAFKRIQGYKILTEVIYFNDIYLVEQDSVKETFTI</sequence>